<protein>
    <submittedName>
        <fullName evidence="2">L-2-hydroxyglutarate dehydrogenase, mitochondrial</fullName>
    </submittedName>
</protein>
<dbReference type="Gene3D" id="3.40.30.10">
    <property type="entry name" value="Glutaredoxin"/>
    <property type="match status" value="1"/>
</dbReference>
<dbReference type="EMBL" id="JAOPGA020001780">
    <property type="protein sequence ID" value="KAL0491297.1"/>
    <property type="molecule type" value="Genomic_DNA"/>
</dbReference>
<dbReference type="Proteomes" id="UP001431209">
    <property type="component" value="Unassembled WGS sequence"/>
</dbReference>
<gene>
    <name evidence="2" type="ORF">AKO1_002374</name>
</gene>
<keyword evidence="3" id="KW-1185">Reference proteome</keyword>
<feature type="region of interest" description="Disordered" evidence="1">
    <location>
        <begin position="135"/>
        <end position="162"/>
    </location>
</feature>
<evidence type="ECO:0000256" key="1">
    <source>
        <dbReference type="SAM" id="MobiDB-lite"/>
    </source>
</evidence>
<dbReference type="AlphaFoldDB" id="A0AAW2ZN67"/>
<evidence type="ECO:0000313" key="2">
    <source>
        <dbReference type="EMBL" id="KAL0491297.1"/>
    </source>
</evidence>
<sequence length="162" mass="19299">MGHAKKGAHIIKHRLFSPIFHSKHFLDKKFSLRMVKRVELDYPPYEERHLTHGVKSFYDRCWMPKYRSQNPSIVTKLKLIEKGPPALRVEFEDGRKYHIDDASYMPHHVLCELVLLKRQKMMRYYDILDMEYYDTDEEEDPYPDPKGEGDTKKKKKSAGGKK</sequence>
<accession>A0AAW2ZN67</accession>
<name>A0AAW2ZN67_9EUKA</name>
<proteinExistence type="predicted"/>
<reference evidence="2 3" key="1">
    <citation type="submission" date="2024-03" db="EMBL/GenBank/DDBJ databases">
        <title>The Acrasis kona genome and developmental transcriptomes reveal deep origins of eukaryotic multicellular pathways.</title>
        <authorList>
            <person name="Sheikh S."/>
            <person name="Fu C.-J."/>
            <person name="Brown M.W."/>
            <person name="Baldauf S.L."/>
        </authorList>
    </citation>
    <scope>NUCLEOTIDE SEQUENCE [LARGE SCALE GENOMIC DNA]</scope>
    <source>
        <strain evidence="2 3">ATCC MYA-3509</strain>
    </source>
</reference>
<evidence type="ECO:0000313" key="3">
    <source>
        <dbReference type="Proteomes" id="UP001431209"/>
    </source>
</evidence>
<feature type="compositionally biased region" description="Basic residues" evidence="1">
    <location>
        <begin position="152"/>
        <end position="162"/>
    </location>
</feature>
<comment type="caution">
    <text evidence="2">The sequence shown here is derived from an EMBL/GenBank/DDBJ whole genome shotgun (WGS) entry which is preliminary data.</text>
</comment>
<organism evidence="2 3">
    <name type="scientific">Acrasis kona</name>
    <dbReference type="NCBI Taxonomy" id="1008807"/>
    <lineage>
        <taxon>Eukaryota</taxon>
        <taxon>Discoba</taxon>
        <taxon>Heterolobosea</taxon>
        <taxon>Tetramitia</taxon>
        <taxon>Eutetramitia</taxon>
        <taxon>Acrasidae</taxon>
        <taxon>Acrasis</taxon>
    </lineage>
</organism>